<proteinExistence type="predicted"/>
<evidence type="ECO:0000313" key="4">
    <source>
        <dbReference type="Proteomes" id="UP000620124"/>
    </source>
</evidence>
<comment type="caution">
    <text evidence="3">The sequence shown here is derived from an EMBL/GenBank/DDBJ whole genome shotgun (WGS) entry which is preliminary data.</text>
</comment>
<keyword evidence="4" id="KW-1185">Reference proteome</keyword>
<dbReference type="Pfam" id="PF20179">
    <property type="entry name" value="MSS51_C"/>
    <property type="match status" value="1"/>
</dbReference>
<dbReference type="AlphaFoldDB" id="A0A8H6WUQ9"/>
<accession>A0A8H6WUQ9</accession>
<protein>
    <submittedName>
        <fullName evidence="3">MYND-type domain-containing protein</fullName>
    </submittedName>
</protein>
<dbReference type="InterPro" id="IPR046824">
    <property type="entry name" value="Mss51-like_C"/>
</dbReference>
<feature type="compositionally biased region" description="Basic residues" evidence="1">
    <location>
        <begin position="40"/>
        <end position="51"/>
    </location>
</feature>
<name>A0A8H6WUQ9_9AGAR</name>
<evidence type="ECO:0000313" key="3">
    <source>
        <dbReference type="EMBL" id="KAF7328964.1"/>
    </source>
</evidence>
<sequence length="217" mass="24407">MRRVPLSLFSPTTLCNQHGTYRAGCDGAHNPQPPYAIRALHPHRRGGRKRTSLPGDDGGTSPLPAQARERCHILHRTHASRGPRITKPSVQQLPTEWTMISCPTTYHEFVETAKYRANPPDLVARSNTGMSEVEVSGWEKSMRVAFFTAYTEAEAITDTFMLIKLGASFVKTPEKNPWRRIVPLVTKRIEHPIPWHRDIALNLHLANKSLVSAFSLN</sequence>
<gene>
    <name evidence="3" type="ORF">MVEN_02526400</name>
</gene>
<evidence type="ECO:0000259" key="2">
    <source>
        <dbReference type="Pfam" id="PF20179"/>
    </source>
</evidence>
<dbReference type="EMBL" id="JACAZI010000034">
    <property type="protein sequence ID" value="KAF7328964.1"/>
    <property type="molecule type" value="Genomic_DNA"/>
</dbReference>
<evidence type="ECO:0000256" key="1">
    <source>
        <dbReference type="SAM" id="MobiDB-lite"/>
    </source>
</evidence>
<dbReference type="Proteomes" id="UP000620124">
    <property type="component" value="Unassembled WGS sequence"/>
</dbReference>
<dbReference type="OrthoDB" id="432970at2759"/>
<feature type="region of interest" description="Disordered" evidence="1">
    <location>
        <begin position="40"/>
        <end position="63"/>
    </location>
</feature>
<feature type="domain" description="Mitochondrial splicing suppressor 51-like C-terminal" evidence="2">
    <location>
        <begin position="97"/>
        <end position="184"/>
    </location>
</feature>
<organism evidence="3 4">
    <name type="scientific">Mycena venus</name>
    <dbReference type="NCBI Taxonomy" id="2733690"/>
    <lineage>
        <taxon>Eukaryota</taxon>
        <taxon>Fungi</taxon>
        <taxon>Dikarya</taxon>
        <taxon>Basidiomycota</taxon>
        <taxon>Agaricomycotina</taxon>
        <taxon>Agaricomycetes</taxon>
        <taxon>Agaricomycetidae</taxon>
        <taxon>Agaricales</taxon>
        <taxon>Marasmiineae</taxon>
        <taxon>Mycenaceae</taxon>
        <taxon>Mycena</taxon>
    </lineage>
</organism>
<reference evidence="3" key="1">
    <citation type="submission" date="2020-05" db="EMBL/GenBank/DDBJ databases">
        <title>Mycena genomes resolve the evolution of fungal bioluminescence.</title>
        <authorList>
            <person name="Tsai I.J."/>
        </authorList>
    </citation>
    <scope>NUCLEOTIDE SEQUENCE</scope>
    <source>
        <strain evidence="3">CCC161011</strain>
    </source>
</reference>